<keyword evidence="1" id="KW-0969">Cilium</keyword>
<sequence length="380" mass="42151">MRVTNTSIYRNFTFTANDLHSKLIKSFSKIGGNSKKYESAAENPLAYYEGLNMDTHFQDLESKVSLIKDVKHRMYQQELGARAIQSALTGDKGSKFQIEKALNATSDHTSTLSAVRDELTQSQHEIVNALNVQYQNIYVFGGNDSSQAPFYLSEDGKTLTYRHLFPGDKTTTDITMTLTKQTDGSYEYVIDDIDSVVKAMTEQGVMDLGYGYIGDRDSLIDTYTGGLNVLTGITSKTARDMISLGKTDDLKALIQERMNGSAIALTGQAAFAVQDYIDNPTQDGLNTMNKVLGDTLSEIDASSIRLGTIYEELGIKYSRLDDTHTRLLSVQDSLTEAYADKLGADPYEAIMEMVSNQYSYNAALQVGSKLMETSLFDFMR</sequence>
<protein>
    <submittedName>
        <fullName evidence="1">Flagellar hook-basal body protein</fullName>
    </submittedName>
</protein>
<dbReference type="Proteomes" id="UP000307720">
    <property type="component" value="Unassembled WGS sequence"/>
</dbReference>
<gene>
    <name evidence="1" type="ORF">E5357_02620</name>
</gene>
<keyword evidence="1" id="KW-0966">Cell projection</keyword>
<evidence type="ECO:0000313" key="1">
    <source>
        <dbReference type="EMBL" id="TGY00412.1"/>
    </source>
</evidence>
<organism evidence="1 2">
    <name type="scientific">Hominisplanchenecus murintestinalis</name>
    <dbReference type="NCBI Taxonomy" id="2941517"/>
    <lineage>
        <taxon>Bacteria</taxon>
        <taxon>Bacillati</taxon>
        <taxon>Bacillota</taxon>
        <taxon>Clostridia</taxon>
        <taxon>Lachnospirales</taxon>
        <taxon>Lachnospiraceae</taxon>
        <taxon>Hominisplanchenecus</taxon>
    </lineage>
</organism>
<keyword evidence="1" id="KW-0282">Flagellum</keyword>
<keyword evidence="2" id="KW-1185">Reference proteome</keyword>
<accession>A0AC61R345</accession>
<reference evidence="1" key="1">
    <citation type="submission" date="2019-04" db="EMBL/GenBank/DDBJ databases">
        <title>Microbes associate with the intestines of laboratory mice.</title>
        <authorList>
            <person name="Navarre W."/>
            <person name="Wong E."/>
            <person name="Huang K."/>
            <person name="Tropini C."/>
            <person name="Ng K."/>
            <person name="Yu B."/>
        </authorList>
    </citation>
    <scope>NUCLEOTIDE SEQUENCE</scope>
    <source>
        <strain evidence="1">NM72_1-8</strain>
    </source>
</reference>
<dbReference type="EMBL" id="SRZB01000002">
    <property type="protein sequence ID" value="TGY00412.1"/>
    <property type="molecule type" value="Genomic_DNA"/>
</dbReference>
<evidence type="ECO:0000313" key="2">
    <source>
        <dbReference type="Proteomes" id="UP000307720"/>
    </source>
</evidence>
<name>A0AC61R345_9FIRM</name>
<comment type="caution">
    <text evidence="1">The sequence shown here is derived from an EMBL/GenBank/DDBJ whole genome shotgun (WGS) entry which is preliminary data.</text>
</comment>
<proteinExistence type="predicted"/>